<evidence type="ECO:0000256" key="1">
    <source>
        <dbReference type="SAM" id="MobiDB-lite"/>
    </source>
</evidence>
<organism evidence="2 3">
    <name type="scientific">Polaromonas aquatica</name>
    <dbReference type="NCBI Taxonomy" id="332657"/>
    <lineage>
        <taxon>Bacteria</taxon>
        <taxon>Pseudomonadati</taxon>
        <taxon>Pseudomonadota</taxon>
        <taxon>Betaproteobacteria</taxon>
        <taxon>Burkholderiales</taxon>
        <taxon>Comamonadaceae</taxon>
        <taxon>Polaromonas</taxon>
    </lineage>
</organism>
<comment type="caution">
    <text evidence="2">The sequence shown here is derived from an EMBL/GenBank/DDBJ whole genome shotgun (WGS) entry which is preliminary data.</text>
</comment>
<dbReference type="EMBL" id="JBHSRS010000064">
    <property type="protein sequence ID" value="MFC6282071.1"/>
    <property type="molecule type" value="Genomic_DNA"/>
</dbReference>
<keyword evidence="3" id="KW-1185">Reference proteome</keyword>
<evidence type="ECO:0000313" key="3">
    <source>
        <dbReference type="Proteomes" id="UP001596270"/>
    </source>
</evidence>
<dbReference type="Proteomes" id="UP001596270">
    <property type="component" value="Unassembled WGS sequence"/>
</dbReference>
<reference evidence="3" key="1">
    <citation type="journal article" date="2019" name="Int. J. Syst. Evol. Microbiol.">
        <title>The Global Catalogue of Microorganisms (GCM) 10K type strain sequencing project: providing services to taxonomists for standard genome sequencing and annotation.</title>
        <authorList>
            <consortium name="The Broad Institute Genomics Platform"/>
            <consortium name="The Broad Institute Genome Sequencing Center for Infectious Disease"/>
            <person name="Wu L."/>
            <person name="Ma J."/>
        </authorList>
    </citation>
    <scope>NUCLEOTIDE SEQUENCE [LARGE SCALE GENOMIC DNA]</scope>
    <source>
        <strain evidence="3">CCUG 39402</strain>
    </source>
</reference>
<feature type="region of interest" description="Disordered" evidence="1">
    <location>
        <begin position="1"/>
        <end position="22"/>
    </location>
</feature>
<sequence length="114" mass="12807">MASQPLTVEPHPADPKAAQAAEIEATKRRERILREMDARAARLVMLDKEISISADAIEQARKQAQQAAVVKEGDRSGRRLTAEYFSRQQVFRGAQAQAERRLTNLLQQRTALQP</sequence>
<evidence type="ECO:0000313" key="2">
    <source>
        <dbReference type="EMBL" id="MFC6282071.1"/>
    </source>
</evidence>
<proteinExistence type="predicted"/>
<name>A0ABW1TWN7_9BURK</name>
<protein>
    <submittedName>
        <fullName evidence="2">Uncharacterized protein</fullName>
    </submittedName>
</protein>
<gene>
    <name evidence="2" type="ORF">ACFQND_12620</name>
</gene>
<accession>A0ABW1TWN7</accession>